<dbReference type="EMBL" id="JAODUP010000279">
    <property type="protein sequence ID" value="KAK2153998.1"/>
    <property type="molecule type" value="Genomic_DNA"/>
</dbReference>
<dbReference type="Proteomes" id="UP001208570">
    <property type="component" value="Unassembled WGS sequence"/>
</dbReference>
<organism evidence="2 3">
    <name type="scientific">Paralvinella palmiformis</name>
    <dbReference type="NCBI Taxonomy" id="53620"/>
    <lineage>
        <taxon>Eukaryota</taxon>
        <taxon>Metazoa</taxon>
        <taxon>Spiralia</taxon>
        <taxon>Lophotrochozoa</taxon>
        <taxon>Annelida</taxon>
        <taxon>Polychaeta</taxon>
        <taxon>Sedentaria</taxon>
        <taxon>Canalipalpata</taxon>
        <taxon>Terebellida</taxon>
        <taxon>Terebelliformia</taxon>
        <taxon>Alvinellidae</taxon>
        <taxon>Paralvinella</taxon>
    </lineage>
</organism>
<name>A0AAD9N3E7_9ANNE</name>
<gene>
    <name evidence="2" type="ORF">LSH36_279g00008</name>
</gene>
<proteinExistence type="predicted"/>
<comment type="caution">
    <text evidence="2">The sequence shown here is derived from an EMBL/GenBank/DDBJ whole genome shotgun (WGS) entry which is preliminary data.</text>
</comment>
<dbReference type="AlphaFoldDB" id="A0AAD9N3E7"/>
<keyword evidence="1" id="KW-0472">Membrane</keyword>
<keyword evidence="1" id="KW-0812">Transmembrane</keyword>
<evidence type="ECO:0008006" key="4">
    <source>
        <dbReference type="Google" id="ProtNLM"/>
    </source>
</evidence>
<sequence length="759" mass="87598">MSVMLCLIPDLTSCEMSELRYGVSVGKKIKPHIAIMGFILDGYTKYNNVTGTDLHNTALSVYDPPVLQKLDSPVKYQNGVPLEIRGEHLNRGVTVGDYMVSVGEGTCVVDERSFTASAFECLPPEPIPKKSNLSEGRYHVIKVRFLIPPRRKTIVPIADHELKCCLPPSQVKIVNVIYDYGNIWYPWWYNGAIVIPAAFAVIVVTLVVVMTPILIRSYRNRSQNKLLTDYVSLQMPVIRVNNRFENREAFTNRTVSADDSVGDWQQYQWLRDQNEPGQTTADFFRAFFKPPKRRRRKCKFDRDYRAKYGKRLSLDLSTSSYTNTWMDETNLHGDQHNQQQSTSEPYFAERTKCYRDTESIYLHQWPIDGGDPVYTTHKRGNDEPFYVNITRKLKDERIIAEPSYESILHERRGQQLSENFKHIPHDRRMNDNLLYADILPEINHQVKKKYPIYENSQEQNCPSHGEGPFYINIPKERMEFDWEETQNIWQDSDVDYLEALIRNWAVLRSDLDPVLFVPVTEYNASSWINTATSNNWTVRVLYALRSNLPILTAMFKNAIPNSRSPFIGYANADILFDKSLTSTLHYLNEKLNASKQTMLLVGRRRNVNVERVDLGSGDNLTKISLMDRIRPFHGMAQDYFITTRRGLPWKEIPDFVVGRNGYDNWLVAKALDWNITLIDVSGTVLALHQSGSDGYRSGFMTVPKQTRRLNTMLVNGVEVKRGNLRRVSLYTKGRCSSGPVISNFAYCNQIYNISLEQRH</sequence>
<reference evidence="2" key="1">
    <citation type="journal article" date="2023" name="Mol. Biol. Evol.">
        <title>Third-Generation Sequencing Reveals the Adaptive Role of the Epigenome in Three Deep-Sea Polychaetes.</title>
        <authorList>
            <person name="Perez M."/>
            <person name="Aroh O."/>
            <person name="Sun Y."/>
            <person name="Lan Y."/>
            <person name="Juniper S.K."/>
            <person name="Young C.R."/>
            <person name="Angers B."/>
            <person name="Qian P.Y."/>
        </authorList>
    </citation>
    <scope>NUCLEOTIDE SEQUENCE</scope>
    <source>
        <strain evidence="2">P08H-3</strain>
    </source>
</reference>
<evidence type="ECO:0000313" key="3">
    <source>
        <dbReference type="Proteomes" id="UP001208570"/>
    </source>
</evidence>
<evidence type="ECO:0000313" key="2">
    <source>
        <dbReference type="EMBL" id="KAK2153998.1"/>
    </source>
</evidence>
<keyword evidence="1" id="KW-1133">Transmembrane helix</keyword>
<keyword evidence="3" id="KW-1185">Reference proteome</keyword>
<evidence type="ECO:0000256" key="1">
    <source>
        <dbReference type="SAM" id="Phobius"/>
    </source>
</evidence>
<feature type="transmembrane region" description="Helical" evidence="1">
    <location>
        <begin position="187"/>
        <end position="215"/>
    </location>
</feature>
<accession>A0AAD9N3E7</accession>
<protein>
    <recommendedName>
        <fullName evidence="4">IPT/TIG domain-containing protein</fullName>
    </recommendedName>
</protein>